<evidence type="ECO:0000313" key="2">
    <source>
        <dbReference type="Proteomes" id="UP000504634"/>
    </source>
</evidence>
<dbReference type="GeneID" id="115622206"/>
<sequence length="765" mass="88322">MNPIVKVKRDPNIIKCSTTSDKSENLNATDSKTLNEDIEMETESPDATISASEGKRSVSEFLAEEENVENEIATVNPMDLPVVEGEDEIVLNSSMEVEINFKRTSSPETAGAGSCLGEDKEPEKVVDSDDVSTILRLPSRKGSSSNLSSSSRGSSTSSSSSRQTRRRRPPVNQSKMTLKWNLRAMISNLYMNVESRLPNPYVSKCLWDTSYCVSNHRRAVLPNAPSFSTAQNLSTTLKEHLYETYLDLLQRLILQGTFPDENLFDTLIELAMVLVAKELELEEVKVIYRNLKDIFFLLVDAFPPCWTALRPYYLNFLGINTNGEIRSKQTKPKLDFYLDLLKQTIIKCTDKELSELTPYSEKMEFNFSEDEDADISQETLFARHVDDYEWNGTLSLDVFDTMSPAVRLARLFDVLYKLYVVLERDFIMWLDHNKLRQAEAEIFNEDTCPFSIIVFGFTSTTRLTPIVRQLMTLYGHAASRFLNDLRLGILEKFISLLMELSNTAELEYVNSSVRYPNLGPQTRLLIAEFFKIFKAENPSRISTYIHIIPQLGQPYVRFEFTNLFLELFYFSKKLKFCPEKLCEEIKTKQWQKYMPRKEIGQDNEELLAREDYLRLCLNGLRDYCNWMNLEGFWKCLKHRQQVEPLQVQCASPLATPVGVVSGDVGKIFMLDEMEKEAHTWPKRINANVILAKPRVNLPMAKVDVIEMCKIYADDMRYLRYLRRLLVSAQNFYKDLDLREWMKFLDFLGDDEPNTTETTEEPKLET</sequence>
<evidence type="ECO:0000256" key="1">
    <source>
        <dbReference type="SAM" id="MobiDB-lite"/>
    </source>
</evidence>
<dbReference type="OrthoDB" id="7454303at2759"/>
<feature type="compositionally biased region" description="Low complexity" evidence="1">
    <location>
        <begin position="140"/>
        <end position="162"/>
    </location>
</feature>
<accession>A0A6J2TAH6</accession>
<evidence type="ECO:0000313" key="3">
    <source>
        <dbReference type="RefSeq" id="XP_030371962.1"/>
    </source>
</evidence>
<feature type="compositionally biased region" description="Basic and acidic residues" evidence="1">
    <location>
        <begin position="117"/>
        <end position="127"/>
    </location>
</feature>
<keyword evidence="2" id="KW-1185">Reference proteome</keyword>
<proteinExistence type="predicted"/>
<feature type="region of interest" description="Disordered" evidence="1">
    <location>
        <begin position="102"/>
        <end position="174"/>
    </location>
</feature>
<gene>
    <name evidence="3" type="primary">LOC115622206</name>
</gene>
<name>A0A6J2TAH6_DROLE</name>
<dbReference type="RefSeq" id="XP_030371962.1">
    <property type="nucleotide sequence ID" value="XM_030516102.1"/>
</dbReference>
<protein>
    <submittedName>
        <fullName evidence="3">Uncharacterized protein LOC115622206</fullName>
    </submittedName>
</protein>
<organism evidence="2 3">
    <name type="scientific">Drosophila lebanonensis</name>
    <name type="common">Fruit fly</name>
    <name type="synonym">Scaptodrosophila lebanonensis</name>
    <dbReference type="NCBI Taxonomy" id="7225"/>
    <lineage>
        <taxon>Eukaryota</taxon>
        <taxon>Metazoa</taxon>
        <taxon>Ecdysozoa</taxon>
        <taxon>Arthropoda</taxon>
        <taxon>Hexapoda</taxon>
        <taxon>Insecta</taxon>
        <taxon>Pterygota</taxon>
        <taxon>Neoptera</taxon>
        <taxon>Endopterygota</taxon>
        <taxon>Diptera</taxon>
        <taxon>Brachycera</taxon>
        <taxon>Muscomorpha</taxon>
        <taxon>Ephydroidea</taxon>
        <taxon>Drosophilidae</taxon>
        <taxon>Scaptodrosophila</taxon>
    </lineage>
</organism>
<dbReference type="Proteomes" id="UP000504634">
    <property type="component" value="Unplaced"/>
</dbReference>
<dbReference type="AlphaFoldDB" id="A0A6J2TAH6"/>
<feature type="region of interest" description="Disordered" evidence="1">
    <location>
        <begin position="15"/>
        <end position="55"/>
    </location>
</feature>
<feature type="compositionally biased region" description="Polar residues" evidence="1">
    <location>
        <begin position="15"/>
        <end position="32"/>
    </location>
</feature>
<reference evidence="3" key="1">
    <citation type="submission" date="2025-08" db="UniProtKB">
        <authorList>
            <consortium name="RefSeq"/>
        </authorList>
    </citation>
    <scope>IDENTIFICATION</scope>
    <source>
        <strain evidence="3">11010-0011.00</strain>
        <tissue evidence="3">Whole body</tissue>
    </source>
</reference>